<dbReference type="PANTHER" id="PTHR32089">
    <property type="entry name" value="METHYL-ACCEPTING CHEMOTAXIS PROTEIN MCPB"/>
    <property type="match status" value="1"/>
</dbReference>
<keyword evidence="4" id="KW-1133">Transmembrane helix</keyword>
<dbReference type="SUPFAM" id="SSF58104">
    <property type="entry name" value="Methyl-accepting chemotaxis protein (MCP) signaling domain"/>
    <property type="match status" value="1"/>
</dbReference>
<dbReference type="InterPro" id="IPR004089">
    <property type="entry name" value="MCPsignal_dom"/>
</dbReference>
<dbReference type="EMBL" id="FOAP01000009">
    <property type="protein sequence ID" value="SEL90271.1"/>
    <property type="molecule type" value="Genomic_DNA"/>
</dbReference>
<feature type="domain" description="HAMP" evidence="6">
    <location>
        <begin position="268"/>
        <end position="319"/>
    </location>
</feature>
<dbReference type="Gene3D" id="1.10.287.950">
    <property type="entry name" value="Methyl-accepting chemotaxis protein"/>
    <property type="match status" value="1"/>
</dbReference>
<dbReference type="GO" id="GO:0007165">
    <property type="term" value="P:signal transduction"/>
    <property type="evidence" value="ECO:0007669"/>
    <property type="project" value="UniProtKB-KW"/>
</dbReference>
<keyword evidence="4" id="KW-0812">Transmembrane</keyword>
<evidence type="ECO:0000313" key="7">
    <source>
        <dbReference type="EMBL" id="SEL90271.1"/>
    </source>
</evidence>
<dbReference type="Pfam" id="PF00015">
    <property type="entry name" value="MCPsignal"/>
    <property type="match status" value="1"/>
</dbReference>
<dbReference type="PROSITE" id="PS50111">
    <property type="entry name" value="CHEMOTAXIS_TRANSDUC_2"/>
    <property type="match status" value="1"/>
</dbReference>
<dbReference type="PANTHER" id="PTHR32089:SF112">
    <property type="entry name" value="LYSOZYME-LIKE PROTEIN-RELATED"/>
    <property type="match status" value="1"/>
</dbReference>
<feature type="transmembrane region" description="Helical" evidence="4">
    <location>
        <begin position="46"/>
        <end position="68"/>
    </location>
</feature>
<dbReference type="Proteomes" id="UP000182719">
    <property type="component" value="Unassembled WGS sequence"/>
</dbReference>
<feature type="domain" description="Methyl-accepting transducer" evidence="5">
    <location>
        <begin position="324"/>
        <end position="560"/>
    </location>
</feature>
<evidence type="ECO:0000256" key="3">
    <source>
        <dbReference type="PROSITE-ProRule" id="PRU00284"/>
    </source>
</evidence>
<evidence type="ECO:0000259" key="6">
    <source>
        <dbReference type="PROSITE" id="PS50885"/>
    </source>
</evidence>
<name>A0A1H7TZV3_STIAU</name>
<protein>
    <submittedName>
        <fullName evidence="7">Methyl-accepting chemotaxis protein</fullName>
    </submittedName>
</protein>
<dbReference type="OrthoDB" id="5498895at2"/>
<dbReference type="InterPro" id="IPR003660">
    <property type="entry name" value="HAMP_dom"/>
</dbReference>
<dbReference type="RefSeq" id="WP_075007917.1">
    <property type="nucleotide sequence ID" value="NZ_FOAP01000009.1"/>
</dbReference>
<keyword evidence="8" id="KW-1185">Reference proteome</keyword>
<evidence type="ECO:0000256" key="4">
    <source>
        <dbReference type="SAM" id="Phobius"/>
    </source>
</evidence>
<evidence type="ECO:0000259" key="5">
    <source>
        <dbReference type="PROSITE" id="PS50111"/>
    </source>
</evidence>
<proteinExistence type="inferred from homology"/>
<feature type="transmembrane region" description="Helical" evidence="4">
    <location>
        <begin position="244"/>
        <end position="267"/>
    </location>
</feature>
<feature type="transmembrane region" description="Helical" evidence="4">
    <location>
        <begin position="102"/>
        <end position="124"/>
    </location>
</feature>
<evidence type="ECO:0000313" key="8">
    <source>
        <dbReference type="Proteomes" id="UP000182719"/>
    </source>
</evidence>
<evidence type="ECO:0000256" key="1">
    <source>
        <dbReference type="ARBA" id="ARBA00023224"/>
    </source>
</evidence>
<sequence length="597" mass="64041">MDTSDAKFVGSLSRRGLGIFMSRVLPAAPIAAYLNGMTVGVAGEDGLLSVAAVLPFIILGLGIAYPYLVLRFLMRSALLPRQDDRPGERLARILRLPWRGAFYSSVFAWTMGGFFFALPVCLYFDKPLSRVVIGTIVGVCCGVVLMFPIGLGLEKLLFPVALQERKAHPNALVVGGGVFWPRQSWFLPFTFVASLLATVMLGSSVVAVKLMNFRDALRAEIALDGGGHSAAKLQALGSTLFTELVFALPWVCGLVLILPGITAWLLARRQAEGAAAVRVAIEGLAAGRITAPEWVSTDEIGELSAQLNNLLSRLRQIPETLHSSATRLVAAGKDLTDANSEQEQSLNQQAAAIQETQVTSQEIKQTSQMTAERAEAMLRVAKRAEELGHEGEAAIEQSMVGLSAFQQFVEAMQEKLNRLAESASQIGDITEAVKDMADQSNLLAVNAAIEAARAGEEGKGFAVLAREVRALADQSVKSTTRIRNILNEVIEAIEGAASMAAQGSRDIADGLDQMRASSNSLRELSRLSQENSAAMRQIVAAVSQQNAGISQIFGAIADLSQIMDSTLKRLESTQQATGTLHAVSTEVSEMARRFTVN</sequence>
<gene>
    <name evidence="7" type="ORF">SAMN05444354_109248</name>
</gene>
<keyword evidence="1 3" id="KW-0807">Transducer</keyword>
<feature type="transmembrane region" description="Helical" evidence="4">
    <location>
        <begin position="16"/>
        <end position="34"/>
    </location>
</feature>
<feature type="transmembrane region" description="Helical" evidence="4">
    <location>
        <begin position="131"/>
        <end position="153"/>
    </location>
</feature>
<dbReference type="GO" id="GO:0016020">
    <property type="term" value="C:membrane"/>
    <property type="evidence" value="ECO:0007669"/>
    <property type="project" value="InterPro"/>
</dbReference>
<feature type="transmembrane region" description="Helical" evidence="4">
    <location>
        <begin position="185"/>
        <end position="208"/>
    </location>
</feature>
<organism evidence="7 8">
    <name type="scientific">Stigmatella aurantiaca</name>
    <dbReference type="NCBI Taxonomy" id="41"/>
    <lineage>
        <taxon>Bacteria</taxon>
        <taxon>Pseudomonadati</taxon>
        <taxon>Myxococcota</taxon>
        <taxon>Myxococcia</taxon>
        <taxon>Myxococcales</taxon>
        <taxon>Cystobacterineae</taxon>
        <taxon>Archangiaceae</taxon>
        <taxon>Stigmatella</taxon>
    </lineage>
</organism>
<accession>A0A1H7TZV3</accession>
<comment type="similarity">
    <text evidence="2">Belongs to the methyl-accepting chemotaxis (MCP) protein family.</text>
</comment>
<dbReference type="AlphaFoldDB" id="A0A1H7TZV3"/>
<reference evidence="8" key="1">
    <citation type="submission" date="2016-10" db="EMBL/GenBank/DDBJ databases">
        <authorList>
            <person name="Varghese N."/>
            <person name="Submissions S."/>
        </authorList>
    </citation>
    <scope>NUCLEOTIDE SEQUENCE [LARGE SCALE GENOMIC DNA]</scope>
    <source>
        <strain evidence="8">DSM 17044</strain>
    </source>
</reference>
<dbReference type="PROSITE" id="PS50885">
    <property type="entry name" value="HAMP"/>
    <property type="match status" value="1"/>
</dbReference>
<evidence type="ECO:0000256" key="2">
    <source>
        <dbReference type="ARBA" id="ARBA00029447"/>
    </source>
</evidence>
<dbReference type="SMART" id="SM00283">
    <property type="entry name" value="MA"/>
    <property type="match status" value="1"/>
</dbReference>
<keyword evidence="4" id="KW-0472">Membrane</keyword>